<reference evidence="2 3" key="1">
    <citation type="journal article" date="2023" name="Plants (Basel)">
        <title>Bridging the Gap: Combining Genomics and Transcriptomics Approaches to Understand Stylosanthes scabra, an Orphan Legume from the Brazilian Caatinga.</title>
        <authorList>
            <person name="Ferreira-Neto J.R.C."/>
            <person name="da Silva M.D."/>
            <person name="Binneck E."/>
            <person name="de Melo N.F."/>
            <person name="da Silva R.H."/>
            <person name="de Melo A.L.T.M."/>
            <person name="Pandolfi V."/>
            <person name="Bustamante F.O."/>
            <person name="Brasileiro-Vidal A.C."/>
            <person name="Benko-Iseppon A.M."/>
        </authorList>
    </citation>
    <scope>NUCLEOTIDE SEQUENCE [LARGE SCALE GENOMIC DNA]</scope>
    <source>
        <tissue evidence="2">Leaves</tissue>
    </source>
</reference>
<protein>
    <submittedName>
        <fullName evidence="2">Uncharacterized protein</fullName>
    </submittedName>
</protein>
<feature type="region of interest" description="Disordered" evidence="1">
    <location>
        <begin position="21"/>
        <end position="41"/>
    </location>
</feature>
<comment type="caution">
    <text evidence="2">The sequence shown here is derived from an EMBL/GenBank/DDBJ whole genome shotgun (WGS) entry which is preliminary data.</text>
</comment>
<dbReference type="EMBL" id="JASCZI010272235">
    <property type="protein sequence ID" value="MED6221186.1"/>
    <property type="molecule type" value="Genomic_DNA"/>
</dbReference>
<accession>A0ABU6ZGU8</accession>
<evidence type="ECO:0000313" key="2">
    <source>
        <dbReference type="EMBL" id="MED6221186.1"/>
    </source>
</evidence>
<name>A0ABU6ZGU8_9FABA</name>
<evidence type="ECO:0000256" key="1">
    <source>
        <dbReference type="SAM" id="MobiDB-lite"/>
    </source>
</evidence>
<keyword evidence="3" id="KW-1185">Reference proteome</keyword>
<proteinExistence type="predicted"/>
<organism evidence="2 3">
    <name type="scientific">Stylosanthes scabra</name>
    <dbReference type="NCBI Taxonomy" id="79078"/>
    <lineage>
        <taxon>Eukaryota</taxon>
        <taxon>Viridiplantae</taxon>
        <taxon>Streptophyta</taxon>
        <taxon>Embryophyta</taxon>
        <taxon>Tracheophyta</taxon>
        <taxon>Spermatophyta</taxon>
        <taxon>Magnoliopsida</taxon>
        <taxon>eudicotyledons</taxon>
        <taxon>Gunneridae</taxon>
        <taxon>Pentapetalae</taxon>
        <taxon>rosids</taxon>
        <taxon>fabids</taxon>
        <taxon>Fabales</taxon>
        <taxon>Fabaceae</taxon>
        <taxon>Papilionoideae</taxon>
        <taxon>50 kb inversion clade</taxon>
        <taxon>dalbergioids sensu lato</taxon>
        <taxon>Dalbergieae</taxon>
        <taxon>Pterocarpus clade</taxon>
        <taxon>Stylosanthes</taxon>
    </lineage>
</organism>
<gene>
    <name evidence="2" type="ORF">PIB30_052081</name>
</gene>
<dbReference type="Proteomes" id="UP001341840">
    <property type="component" value="Unassembled WGS sequence"/>
</dbReference>
<evidence type="ECO:0000313" key="3">
    <source>
        <dbReference type="Proteomes" id="UP001341840"/>
    </source>
</evidence>
<sequence length="144" mass="15960">MESGGGLRPAAVAWEVVVAGPQSSPLKDPKPSWTSTKSREGTVPSSCCFATGVSRRGWWVLLSLLPFPSPLMEATAKLTVIANTRHCRCGDLQYSGARMEERTRTCWKVIRIIGTVSQHPSPWIEAKRLKLRHIIDWDPLGTYS</sequence>